<protein>
    <submittedName>
        <fullName evidence="2">Uncharacterized protein</fullName>
    </submittedName>
</protein>
<accession>A0AAV1QPN4</accession>
<feature type="compositionally biased region" description="Basic and acidic residues" evidence="1">
    <location>
        <begin position="23"/>
        <end position="45"/>
    </location>
</feature>
<comment type="caution">
    <text evidence="2">The sequence shown here is derived from an EMBL/GenBank/DDBJ whole genome shotgun (WGS) entry which is preliminary data.</text>
</comment>
<feature type="non-terminal residue" evidence="2">
    <location>
        <position position="105"/>
    </location>
</feature>
<gene>
    <name evidence="2" type="ORF">DCAF_LOCUS1325</name>
</gene>
<dbReference type="AlphaFoldDB" id="A0AAV1QPN4"/>
<reference evidence="2 3" key="1">
    <citation type="submission" date="2024-01" db="EMBL/GenBank/DDBJ databases">
        <authorList>
            <person name="Waweru B."/>
        </authorList>
    </citation>
    <scope>NUCLEOTIDE SEQUENCE [LARGE SCALE GENOMIC DNA]</scope>
</reference>
<sequence>MSQFLNKFIEVVNQMKSYASDTSDEKQSQEKGSTSDEKQSEESYKKGGYIAGRSSGKGGNQRERGRSSFDSNSSYDKEDQETQVLNAYRNGINRKFLLDQLEKDK</sequence>
<evidence type="ECO:0000313" key="2">
    <source>
        <dbReference type="EMBL" id="CAK7323696.1"/>
    </source>
</evidence>
<keyword evidence="3" id="KW-1185">Reference proteome</keyword>
<dbReference type="Proteomes" id="UP001314170">
    <property type="component" value="Unassembled WGS sequence"/>
</dbReference>
<proteinExistence type="predicted"/>
<organism evidence="2 3">
    <name type="scientific">Dovyalis caffra</name>
    <dbReference type="NCBI Taxonomy" id="77055"/>
    <lineage>
        <taxon>Eukaryota</taxon>
        <taxon>Viridiplantae</taxon>
        <taxon>Streptophyta</taxon>
        <taxon>Embryophyta</taxon>
        <taxon>Tracheophyta</taxon>
        <taxon>Spermatophyta</taxon>
        <taxon>Magnoliopsida</taxon>
        <taxon>eudicotyledons</taxon>
        <taxon>Gunneridae</taxon>
        <taxon>Pentapetalae</taxon>
        <taxon>rosids</taxon>
        <taxon>fabids</taxon>
        <taxon>Malpighiales</taxon>
        <taxon>Salicaceae</taxon>
        <taxon>Flacourtieae</taxon>
        <taxon>Dovyalis</taxon>
    </lineage>
</organism>
<name>A0AAV1QPN4_9ROSI</name>
<evidence type="ECO:0000313" key="3">
    <source>
        <dbReference type="Proteomes" id="UP001314170"/>
    </source>
</evidence>
<feature type="region of interest" description="Disordered" evidence="1">
    <location>
        <begin position="17"/>
        <end position="86"/>
    </location>
</feature>
<evidence type="ECO:0000256" key="1">
    <source>
        <dbReference type="SAM" id="MobiDB-lite"/>
    </source>
</evidence>
<dbReference type="EMBL" id="CAWUPB010000131">
    <property type="protein sequence ID" value="CAK7323696.1"/>
    <property type="molecule type" value="Genomic_DNA"/>
</dbReference>